<dbReference type="AlphaFoldDB" id="A0A8H5CKI7"/>
<organism evidence="2 3">
    <name type="scientific">Leucocoprinus leucothites</name>
    <dbReference type="NCBI Taxonomy" id="201217"/>
    <lineage>
        <taxon>Eukaryota</taxon>
        <taxon>Fungi</taxon>
        <taxon>Dikarya</taxon>
        <taxon>Basidiomycota</taxon>
        <taxon>Agaricomycotina</taxon>
        <taxon>Agaricomycetes</taxon>
        <taxon>Agaricomycetidae</taxon>
        <taxon>Agaricales</taxon>
        <taxon>Agaricineae</taxon>
        <taxon>Agaricaceae</taxon>
        <taxon>Leucocoprinus</taxon>
    </lineage>
</organism>
<dbReference type="EMBL" id="JAACJO010000104">
    <property type="protein sequence ID" value="KAF5343410.1"/>
    <property type="molecule type" value="Genomic_DNA"/>
</dbReference>
<proteinExistence type="predicted"/>
<feature type="compositionally biased region" description="Low complexity" evidence="1">
    <location>
        <begin position="590"/>
        <end position="613"/>
    </location>
</feature>
<evidence type="ECO:0000256" key="1">
    <source>
        <dbReference type="SAM" id="MobiDB-lite"/>
    </source>
</evidence>
<evidence type="ECO:0000313" key="2">
    <source>
        <dbReference type="EMBL" id="KAF5343410.1"/>
    </source>
</evidence>
<dbReference type="OrthoDB" id="3249706at2759"/>
<feature type="compositionally biased region" description="Basic and acidic residues" evidence="1">
    <location>
        <begin position="563"/>
        <end position="584"/>
    </location>
</feature>
<evidence type="ECO:0008006" key="4">
    <source>
        <dbReference type="Google" id="ProtNLM"/>
    </source>
</evidence>
<sequence length="677" mass="74125">MEEVVFLTATVQRLDSEIARLNSARAALLRRLNAIRPISRALPPETLALIFAAAAQPPSSSSSTTKSPASRASPLLIGSVCSHWRQIAWSTPILWTFTDPVPIHRNAQPSDAHLLRLYFANARALPIHVQIKLDRLSSSPSASSEEILRAVFIENSHNIASLVCTSKSSLRQRWAMLAPKLTHAQFPQLRKVEISLRGAPLSRYDEAMFVNAPVLTRISFMGYHLPHETLRLWEQMTVLELSALPASQCLETLVKCTRLQEFRCTSPRPPHRSVDVVMHNPSTQVVELEHLTKFEWVGSLADWDVFLYTYVRLPNLRHLVLGLSHPLSRPLTDTPLLPLQPPVPQPPPPNAVAVVVPPAAAPPAPAAAAPAPVPVVPAAAANPPDPVPPPLPPTTDPSLWKSFLLHTKSLHTLELSVFHSADEWLDVFDIVGSTLHTLKFTAFRDAEETVRVLRGLLFTYDVLPAGEVRGREEGEERRNCLPALKTLHVALDLHPERARVVLDVLCSRRIRPLAAVPPPIQVVDSDTVTLASTISSVSTVSNSSSSAGSSVSGGEVDPNDWLADPRVDDEIWADRVKDDDDPSRSLECGTSTTSTSTSTSSPTCTYTTTSTSTIPLPNNDNSTTKSNARSSSMRTRLEHATIKCWPFGFEFGERERSVCELLRRSGMVLEVLGGAGE</sequence>
<feature type="region of interest" description="Disordered" evidence="1">
    <location>
        <begin position="537"/>
        <end position="633"/>
    </location>
</feature>
<feature type="compositionally biased region" description="Polar residues" evidence="1">
    <location>
        <begin position="614"/>
        <end position="633"/>
    </location>
</feature>
<gene>
    <name evidence="2" type="ORF">D9756_011609</name>
</gene>
<accession>A0A8H5CKI7</accession>
<comment type="caution">
    <text evidence="2">The sequence shown here is derived from an EMBL/GenBank/DDBJ whole genome shotgun (WGS) entry which is preliminary data.</text>
</comment>
<protein>
    <recommendedName>
        <fullName evidence="4">F-box domain-containing protein</fullName>
    </recommendedName>
</protein>
<feature type="compositionally biased region" description="Low complexity" evidence="1">
    <location>
        <begin position="537"/>
        <end position="552"/>
    </location>
</feature>
<dbReference type="Proteomes" id="UP000559027">
    <property type="component" value="Unassembled WGS sequence"/>
</dbReference>
<evidence type="ECO:0000313" key="3">
    <source>
        <dbReference type="Proteomes" id="UP000559027"/>
    </source>
</evidence>
<reference evidence="2 3" key="1">
    <citation type="journal article" date="2020" name="ISME J.">
        <title>Uncovering the hidden diversity of litter-decomposition mechanisms in mushroom-forming fungi.</title>
        <authorList>
            <person name="Floudas D."/>
            <person name="Bentzer J."/>
            <person name="Ahren D."/>
            <person name="Johansson T."/>
            <person name="Persson P."/>
            <person name="Tunlid A."/>
        </authorList>
    </citation>
    <scope>NUCLEOTIDE SEQUENCE [LARGE SCALE GENOMIC DNA]</scope>
    <source>
        <strain evidence="2 3">CBS 146.42</strain>
    </source>
</reference>
<keyword evidence="3" id="KW-1185">Reference proteome</keyword>
<name>A0A8H5CKI7_9AGAR</name>